<feature type="signal peptide" evidence="12">
    <location>
        <begin position="1"/>
        <end position="15"/>
    </location>
</feature>
<keyword evidence="2 10" id="KW-0479">Metal-binding</keyword>
<keyword evidence="1 11" id="KW-0645">Protease</keyword>
<keyword evidence="8" id="KW-1015">Disulfide bond</keyword>
<evidence type="ECO:0000313" key="16">
    <source>
        <dbReference type="Proteomes" id="UP001059041"/>
    </source>
</evidence>
<dbReference type="Pfam" id="PF01400">
    <property type="entry name" value="Astacin"/>
    <property type="match status" value="1"/>
</dbReference>
<name>A0A9W8C4L2_TRIRA</name>
<evidence type="ECO:0000256" key="8">
    <source>
        <dbReference type="ARBA" id="ARBA00023157"/>
    </source>
</evidence>
<gene>
    <name evidence="15" type="ORF">IRJ41_023167</name>
</gene>
<evidence type="ECO:0000256" key="11">
    <source>
        <dbReference type="RuleBase" id="RU361183"/>
    </source>
</evidence>
<dbReference type="PROSITE" id="PS50060">
    <property type="entry name" value="MAM_2"/>
    <property type="match status" value="1"/>
</dbReference>
<keyword evidence="4 11" id="KW-0378">Hydrolase</keyword>
<keyword evidence="3 12" id="KW-0732">Signal</keyword>
<feature type="non-terminal residue" evidence="15">
    <location>
        <position position="386"/>
    </location>
</feature>
<dbReference type="SMART" id="SM00137">
    <property type="entry name" value="MAM"/>
    <property type="match status" value="1"/>
</dbReference>
<evidence type="ECO:0000256" key="9">
    <source>
        <dbReference type="ARBA" id="ARBA00023180"/>
    </source>
</evidence>
<feature type="chain" id="PRO_5040819530" description="Metalloendopeptidase" evidence="12">
    <location>
        <begin position="16"/>
        <end position="386"/>
    </location>
</feature>
<evidence type="ECO:0000256" key="7">
    <source>
        <dbReference type="ARBA" id="ARBA00023145"/>
    </source>
</evidence>
<dbReference type="InterPro" id="IPR006026">
    <property type="entry name" value="Peptidase_Metallo"/>
</dbReference>
<evidence type="ECO:0000256" key="12">
    <source>
        <dbReference type="SAM" id="SignalP"/>
    </source>
</evidence>
<feature type="binding site" evidence="10">
    <location>
        <position position="144"/>
    </location>
    <ligand>
        <name>Zn(2+)</name>
        <dbReference type="ChEBI" id="CHEBI:29105"/>
        <note>catalytic</note>
    </ligand>
</feature>
<dbReference type="EMBL" id="JAFHDT010000008">
    <property type="protein sequence ID" value="KAI7807192.1"/>
    <property type="molecule type" value="Genomic_DNA"/>
</dbReference>
<dbReference type="GO" id="GO:0016020">
    <property type="term" value="C:membrane"/>
    <property type="evidence" value="ECO:0007669"/>
    <property type="project" value="InterPro"/>
</dbReference>
<keyword evidence="16" id="KW-1185">Reference proteome</keyword>
<dbReference type="GO" id="GO:0004222">
    <property type="term" value="F:metalloendopeptidase activity"/>
    <property type="evidence" value="ECO:0007669"/>
    <property type="project" value="UniProtKB-UniRule"/>
</dbReference>
<dbReference type="FunFam" id="3.40.390.10:FF:000015">
    <property type="entry name" value="Meprin A subunit"/>
    <property type="match status" value="1"/>
</dbReference>
<dbReference type="AlphaFoldDB" id="A0A9W8C4L2"/>
<evidence type="ECO:0000256" key="10">
    <source>
        <dbReference type="PROSITE-ProRule" id="PRU01211"/>
    </source>
</evidence>
<dbReference type="PANTHER" id="PTHR10127">
    <property type="entry name" value="DISCOIDIN, CUB, EGF, LAMININ , AND ZINC METALLOPROTEASE DOMAIN CONTAINING"/>
    <property type="match status" value="1"/>
</dbReference>
<proteinExistence type="predicted"/>
<comment type="caution">
    <text evidence="10">Lacks conserved residue(s) required for the propagation of feature annotation.</text>
</comment>
<dbReference type="Gene3D" id="2.60.120.200">
    <property type="match status" value="1"/>
</dbReference>
<feature type="binding site" evidence="10">
    <location>
        <position position="148"/>
    </location>
    <ligand>
        <name>Zn(2+)</name>
        <dbReference type="ChEBI" id="CHEBI:29105"/>
        <note>catalytic</note>
    </ligand>
</feature>
<evidence type="ECO:0000259" key="13">
    <source>
        <dbReference type="PROSITE" id="PS50060"/>
    </source>
</evidence>
<evidence type="ECO:0000256" key="2">
    <source>
        <dbReference type="ARBA" id="ARBA00022723"/>
    </source>
</evidence>
<dbReference type="InterPro" id="IPR000998">
    <property type="entry name" value="MAM_dom"/>
</dbReference>
<dbReference type="PROSITE" id="PS51864">
    <property type="entry name" value="ASTACIN"/>
    <property type="match status" value="1"/>
</dbReference>
<evidence type="ECO:0000256" key="5">
    <source>
        <dbReference type="ARBA" id="ARBA00022833"/>
    </source>
</evidence>
<reference evidence="15" key="1">
    <citation type="submission" date="2021-02" db="EMBL/GenBank/DDBJ databases">
        <title>Comparative genomics reveals that relaxation of natural selection precedes convergent phenotypic evolution of cavefish.</title>
        <authorList>
            <person name="Peng Z."/>
        </authorList>
    </citation>
    <scope>NUCLEOTIDE SEQUENCE</scope>
    <source>
        <tissue evidence="15">Muscle</tissue>
    </source>
</reference>
<accession>A0A9W8C4L2</accession>
<dbReference type="GO" id="GO:0006508">
    <property type="term" value="P:proteolysis"/>
    <property type="evidence" value="ECO:0007669"/>
    <property type="project" value="UniProtKB-KW"/>
</dbReference>
<evidence type="ECO:0000313" key="15">
    <source>
        <dbReference type="EMBL" id="KAI7807192.1"/>
    </source>
</evidence>
<dbReference type="GO" id="GO:0008270">
    <property type="term" value="F:zinc ion binding"/>
    <property type="evidence" value="ECO:0007669"/>
    <property type="project" value="UniProtKB-UniRule"/>
</dbReference>
<feature type="domain" description="MAM" evidence="13">
    <location>
        <begin position="255"/>
        <end position="377"/>
    </location>
</feature>
<comment type="cofactor">
    <cofactor evidence="10 11">
        <name>Zn(2+)</name>
        <dbReference type="ChEBI" id="CHEBI:29105"/>
    </cofactor>
    <text evidence="10 11">Binds 1 zinc ion per subunit.</text>
</comment>
<comment type="caution">
    <text evidence="15">The sequence shown here is derived from an EMBL/GenBank/DDBJ whole genome shotgun (WGS) entry which is preliminary data.</text>
</comment>
<dbReference type="SUPFAM" id="SSF55486">
    <property type="entry name" value="Metalloproteases ('zincins'), catalytic domain"/>
    <property type="match status" value="1"/>
</dbReference>
<keyword evidence="7" id="KW-0865">Zymogen</keyword>
<dbReference type="InterPro" id="IPR024079">
    <property type="entry name" value="MetalloPept_cat_dom_sf"/>
</dbReference>
<dbReference type="InterPro" id="IPR001506">
    <property type="entry name" value="Peptidase_M12A"/>
</dbReference>
<evidence type="ECO:0000259" key="14">
    <source>
        <dbReference type="PROSITE" id="PS51864"/>
    </source>
</evidence>
<keyword evidence="6 11" id="KW-0482">Metalloprotease</keyword>
<dbReference type="EC" id="3.4.24.-" evidence="11"/>
<organism evidence="15 16">
    <name type="scientific">Triplophysa rosa</name>
    <name type="common">Cave loach</name>
    <dbReference type="NCBI Taxonomy" id="992332"/>
    <lineage>
        <taxon>Eukaryota</taxon>
        <taxon>Metazoa</taxon>
        <taxon>Chordata</taxon>
        <taxon>Craniata</taxon>
        <taxon>Vertebrata</taxon>
        <taxon>Euteleostomi</taxon>
        <taxon>Actinopterygii</taxon>
        <taxon>Neopterygii</taxon>
        <taxon>Teleostei</taxon>
        <taxon>Ostariophysi</taxon>
        <taxon>Cypriniformes</taxon>
        <taxon>Nemacheilidae</taxon>
        <taxon>Triplophysa</taxon>
    </lineage>
</organism>
<evidence type="ECO:0000256" key="4">
    <source>
        <dbReference type="ARBA" id="ARBA00022801"/>
    </source>
</evidence>
<dbReference type="Proteomes" id="UP001059041">
    <property type="component" value="Linkage Group LG8"/>
</dbReference>
<keyword evidence="5 10" id="KW-0862">Zinc</keyword>
<dbReference type="PANTHER" id="PTHR10127:SF903">
    <property type="entry name" value="MEPRIN A SUBUNIT"/>
    <property type="match status" value="1"/>
</dbReference>
<protein>
    <recommendedName>
        <fullName evidence="11">Metalloendopeptidase</fullName>
        <ecNumber evidence="11">3.4.24.-</ecNumber>
    </recommendedName>
</protein>
<evidence type="ECO:0000256" key="3">
    <source>
        <dbReference type="ARBA" id="ARBA00022729"/>
    </source>
</evidence>
<dbReference type="Pfam" id="PF00629">
    <property type="entry name" value="MAM"/>
    <property type="match status" value="1"/>
</dbReference>
<dbReference type="Gene3D" id="3.40.390.10">
    <property type="entry name" value="Collagenase (Catalytic Domain)"/>
    <property type="match status" value="1"/>
</dbReference>
<dbReference type="SMART" id="SM00235">
    <property type="entry name" value="ZnMc"/>
    <property type="match status" value="1"/>
</dbReference>
<keyword evidence="9" id="KW-0325">Glycoprotein</keyword>
<feature type="domain" description="Peptidase M12A" evidence="14">
    <location>
        <begin position="54"/>
        <end position="248"/>
    </location>
</feature>
<dbReference type="PRINTS" id="PR00480">
    <property type="entry name" value="ASTACIN"/>
</dbReference>
<sequence>NLWAFLLLTLGFCSASPVPSLNVTDIDGEQKDISEINKGLHLKEGDIMVPRERSSILGNQYLWAIPVPYVLSADLSVKYKGIILRAFEQFRLKTCIDFKPRTTEDSYISVVNFQGCSSFIGRRGSKSQNLSIGDGCGTIATVEHQFLHALGFYHEHTRYDRDDYVTIKHENIKAGYEREFNKRSENVSSVQGTPYDYMSLMHYGKASYSNGNGSTIITKRPEFQDMIGQNLDMSEYDAIELNRLYKCNLSTTFLHNCSFDDESLCQMSFCSSTERGWQRVSSVRAVNVSDHTYLDKKTNGSSFIMHFSVEGKNDGDSARLETRAMTPTRDCKVQCLQFYYYHSGNQNDKLNIWIREYQNEADSRGLFRLMDSITGPPDTGGCTTCH</sequence>
<evidence type="ECO:0000256" key="1">
    <source>
        <dbReference type="ARBA" id="ARBA00022670"/>
    </source>
</evidence>
<evidence type="ECO:0000256" key="6">
    <source>
        <dbReference type="ARBA" id="ARBA00023049"/>
    </source>
</evidence>
<dbReference type="InterPro" id="IPR013320">
    <property type="entry name" value="ConA-like_dom_sf"/>
</dbReference>
<dbReference type="SUPFAM" id="SSF49899">
    <property type="entry name" value="Concanavalin A-like lectins/glucanases"/>
    <property type="match status" value="1"/>
</dbReference>
<feature type="binding site" evidence="10">
    <location>
        <position position="154"/>
    </location>
    <ligand>
        <name>Zn(2+)</name>
        <dbReference type="ChEBI" id="CHEBI:29105"/>
        <note>catalytic</note>
    </ligand>
</feature>